<reference evidence="10" key="2">
    <citation type="submission" date="2023-10" db="EMBL/GenBank/DDBJ databases">
        <authorList>
            <person name="Koga R."/>
            <person name="Fukatsu T."/>
        </authorList>
    </citation>
    <scope>NUCLEOTIDE SEQUENCE</scope>
    <source>
        <strain evidence="10">Kw-01</strain>
    </source>
</reference>
<protein>
    <recommendedName>
        <fullName evidence="3 7">Malonyl CoA-acyl carrier protein transacylase</fullName>
        <ecNumber evidence="2 7">2.3.1.39</ecNumber>
    </recommendedName>
</protein>
<organism evidence="10">
    <name type="scientific">Candidatus Aschnera chinzeii</name>
    <dbReference type="NCBI Taxonomy" id="1485666"/>
    <lineage>
        <taxon>Bacteria</taxon>
        <taxon>Pseudomonadati</taxon>
        <taxon>Pseudomonadota</taxon>
        <taxon>Gammaproteobacteria</taxon>
        <taxon>Enterobacterales</taxon>
        <taxon>Enterobacteriaceae</taxon>
        <taxon>Candidatus Aschnera</taxon>
    </lineage>
</organism>
<dbReference type="FunFam" id="3.30.70.250:FF:000001">
    <property type="entry name" value="Malonyl CoA-acyl carrier protein transacylase"/>
    <property type="match status" value="1"/>
</dbReference>
<dbReference type="GO" id="GO:0004314">
    <property type="term" value="F:[acyl-carrier-protein] S-malonyltransferase activity"/>
    <property type="evidence" value="ECO:0007669"/>
    <property type="project" value="UniProtKB-EC"/>
</dbReference>
<evidence type="ECO:0000256" key="1">
    <source>
        <dbReference type="ARBA" id="ARBA00005194"/>
    </source>
</evidence>
<evidence type="ECO:0000256" key="5">
    <source>
        <dbReference type="ARBA" id="ARBA00023315"/>
    </source>
</evidence>
<evidence type="ECO:0000256" key="6">
    <source>
        <dbReference type="ARBA" id="ARBA00048462"/>
    </source>
</evidence>
<dbReference type="Gene3D" id="3.30.70.250">
    <property type="entry name" value="Malonyl-CoA ACP transacylase, ACP-binding"/>
    <property type="match status" value="1"/>
</dbReference>
<evidence type="ECO:0000256" key="4">
    <source>
        <dbReference type="ARBA" id="ARBA00022679"/>
    </source>
</evidence>
<comment type="catalytic activity">
    <reaction evidence="6 7">
        <text>holo-[ACP] + malonyl-CoA = malonyl-[ACP] + CoA</text>
        <dbReference type="Rhea" id="RHEA:41792"/>
        <dbReference type="Rhea" id="RHEA-COMP:9623"/>
        <dbReference type="Rhea" id="RHEA-COMP:9685"/>
        <dbReference type="ChEBI" id="CHEBI:57287"/>
        <dbReference type="ChEBI" id="CHEBI:57384"/>
        <dbReference type="ChEBI" id="CHEBI:64479"/>
        <dbReference type="ChEBI" id="CHEBI:78449"/>
        <dbReference type="EC" id="2.3.1.39"/>
    </reaction>
</comment>
<evidence type="ECO:0000256" key="3">
    <source>
        <dbReference type="ARBA" id="ARBA00018953"/>
    </source>
</evidence>
<evidence type="ECO:0000259" key="9">
    <source>
        <dbReference type="SMART" id="SM00827"/>
    </source>
</evidence>
<feature type="active site" evidence="8">
    <location>
        <position position="216"/>
    </location>
</feature>
<accession>A0AAT9G3T5</accession>
<dbReference type="Pfam" id="PF00698">
    <property type="entry name" value="Acyl_transf_1"/>
    <property type="match status" value="1"/>
</dbReference>
<dbReference type="SMART" id="SM00827">
    <property type="entry name" value="PKS_AT"/>
    <property type="match status" value="1"/>
</dbReference>
<dbReference type="InterPro" id="IPR016035">
    <property type="entry name" value="Acyl_Trfase/lysoPLipase"/>
</dbReference>
<dbReference type="AlphaFoldDB" id="A0AAT9G3T5"/>
<evidence type="ECO:0000256" key="8">
    <source>
        <dbReference type="PIRSR" id="PIRSR000446-1"/>
    </source>
</evidence>
<keyword evidence="4 7" id="KW-0808">Transferase</keyword>
<evidence type="ECO:0000313" key="10">
    <source>
        <dbReference type="EMBL" id="BET44376.1"/>
    </source>
</evidence>
<feature type="active site" evidence="8">
    <location>
        <position position="106"/>
    </location>
</feature>
<dbReference type="EC" id="2.3.1.39" evidence="2 7"/>
<dbReference type="InterPro" id="IPR004410">
    <property type="entry name" value="Malonyl_CoA-ACP_transAc_FabD"/>
</dbReference>
<dbReference type="Gene3D" id="3.40.366.10">
    <property type="entry name" value="Malonyl-Coenzyme A Acyl Carrier Protein, domain 2"/>
    <property type="match status" value="1"/>
</dbReference>
<dbReference type="GO" id="GO:0005829">
    <property type="term" value="C:cytosol"/>
    <property type="evidence" value="ECO:0007669"/>
    <property type="project" value="TreeGrafter"/>
</dbReference>
<dbReference type="NCBIfam" id="TIGR00128">
    <property type="entry name" value="fabD"/>
    <property type="match status" value="1"/>
</dbReference>
<dbReference type="InterPro" id="IPR024925">
    <property type="entry name" value="Malonyl_CoA-ACP_transAc"/>
</dbReference>
<dbReference type="SUPFAM" id="SSF52151">
    <property type="entry name" value="FabD/lysophospholipase-like"/>
    <property type="match status" value="1"/>
</dbReference>
<dbReference type="SUPFAM" id="SSF55048">
    <property type="entry name" value="Probable ACP-binding domain of malonyl-CoA ACP transacylase"/>
    <property type="match status" value="1"/>
</dbReference>
<name>A0AAT9G3T5_9ENTR</name>
<dbReference type="InterPro" id="IPR050858">
    <property type="entry name" value="Mal-CoA-ACP_Trans/PKS_FabD"/>
</dbReference>
<dbReference type="InterPro" id="IPR014043">
    <property type="entry name" value="Acyl_transferase_dom"/>
</dbReference>
<dbReference type="PIRSF" id="PIRSF000446">
    <property type="entry name" value="Mct"/>
    <property type="match status" value="1"/>
</dbReference>
<dbReference type="InterPro" id="IPR016036">
    <property type="entry name" value="Malonyl_transacylase_ACP-bd"/>
</dbReference>
<comment type="similarity">
    <text evidence="7">Belongs to the fabD family.</text>
</comment>
<evidence type="ECO:0000256" key="7">
    <source>
        <dbReference type="PIRNR" id="PIRNR000446"/>
    </source>
</evidence>
<reference evidence="10" key="1">
    <citation type="journal article" date="2023" name="Front. Microbiol.">
        <title>Genome analysis of Candidatus Aschnera chinzeii, the bacterial endosymbiont of the blood-sucking bat fly Penicillidia jenynsii (Insecta: Diptera: Nycteribiidae).</title>
        <authorList>
            <person name="Koga R."/>
            <person name="Moriyama M."/>
            <person name="Nozaki T."/>
            <person name="Fukatsu T."/>
        </authorList>
    </citation>
    <scope>NUCLEOTIDE SEQUENCE</scope>
    <source>
        <strain evidence="10">Kw-01</strain>
    </source>
</reference>
<feature type="domain" description="Malonyl-CoA:ACP transacylase (MAT)" evidence="9">
    <location>
        <begin position="22"/>
        <end position="316"/>
    </location>
</feature>
<evidence type="ECO:0000256" key="2">
    <source>
        <dbReference type="ARBA" id="ARBA00013258"/>
    </source>
</evidence>
<comment type="pathway">
    <text evidence="1">Lipid metabolism; fatty acid biosynthesis.</text>
</comment>
<dbReference type="InterPro" id="IPR001227">
    <property type="entry name" value="Ac_transferase_dom_sf"/>
</dbReference>
<sequence length="329" mass="36561">MGFSINSILKIGKHKMKNFAIIFPGQNSQSIGMLQDLNKDYPLVKETFMESSDILGYDLWQLIQKGPKSELNKTWKTQPIILSASVAIFKIWQTIGKLPVFMAGHSLGEYSALVCANVIDFKTAIKLVETRGYLMQEAIPIGTGAMYAIIGLEHILVAECCKKISKINQLVSIANYNSIDQVVIAGEKNAVKKTANLCKTLGAKHVLPLNVSAPSHCALMLPAAKKLAKILEKIIFNTPTIPIINNVDVKIEFSIKNIRNALVRQLYNPVRWVEIIEYIIQQGINNFIEIGPGNILSNLIKNVKNIQNIISINNRISLNSALLYYTGKK</sequence>
<proteinExistence type="inferred from homology"/>
<keyword evidence="5 7" id="KW-0012">Acyltransferase</keyword>
<dbReference type="PANTHER" id="PTHR42681">
    <property type="entry name" value="MALONYL-COA-ACYL CARRIER PROTEIN TRANSACYLASE, MITOCHONDRIAL"/>
    <property type="match status" value="1"/>
</dbReference>
<dbReference type="EMBL" id="AP028961">
    <property type="protein sequence ID" value="BET44376.1"/>
    <property type="molecule type" value="Genomic_DNA"/>
</dbReference>
<gene>
    <name evidence="10" type="primary">fabD</name>
    <name evidence="10" type="ORF">ACHINZ_0460</name>
</gene>
<dbReference type="PANTHER" id="PTHR42681:SF1">
    <property type="entry name" value="MALONYL-COA-ACYL CARRIER PROTEIN TRANSACYLASE, MITOCHONDRIAL"/>
    <property type="match status" value="1"/>
</dbReference>
<dbReference type="GO" id="GO:0006633">
    <property type="term" value="P:fatty acid biosynthetic process"/>
    <property type="evidence" value="ECO:0007669"/>
    <property type="project" value="TreeGrafter"/>
</dbReference>